<dbReference type="EMBL" id="JALDAY010000006">
    <property type="protein sequence ID" value="MCI3273748.1"/>
    <property type="molecule type" value="Genomic_DNA"/>
</dbReference>
<comment type="caution">
    <text evidence="2">The sequence shown here is derived from an EMBL/GenBank/DDBJ whole genome shotgun (WGS) entry which is preliminary data.</text>
</comment>
<evidence type="ECO:0000313" key="3">
    <source>
        <dbReference type="Proteomes" id="UP001165269"/>
    </source>
</evidence>
<gene>
    <name evidence="2" type="ORF">MQP27_21900</name>
</gene>
<name>A0ABS9Y935_9ACTN</name>
<evidence type="ECO:0000313" key="2">
    <source>
        <dbReference type="EMBL" id="MCI3273748.1"/>
    </source>
</evidence>
<feature type="region of interest" description="Disordered" evidence="1">
    <location>
        <begin position="42"/>
        <end position="72"/>
    </location>
</feature>
<dbReference type="Proteomes" id="UP001165269">
    <property type="component" value="Unassembled WGS sequence"/>
</dbReference>
<evidence type="ECO:0000256" key="1">
    <source>
        <dbReference type="SAM" id="MobiDB-lite"/>
    </source>
</evidence>
<protein>
    <submittedName>
        <fullName evidence="2">Uncharacterized protein</fullName>
    </submittedName>
</protein>
<reference evidence="2" key="1">
    <citation type="submission" date="2022-03" db="EMBL/GenBank/DDBJ databases">
        <title>Streptomyces 7R015 and 7R016 isolated from Barleria lupulina in Thailand.</title>
        <authorList>
            <person name="Kanchanasin P."/>
            <person name="Phongsopitanun W."/>
            <person name="Tanasupawat S."/>
        </authorList>
    </citation>
    <scope>NUCLEOTIDE SEQUENCE</scope>
    <source>
        <strain evidence="2">7R015</strain>
    </source>
</reference>
<accession>A0ABS9Y935</accession>
<organism evidence="2 3">
    <name type="scientific">Streptomyces cylindrosporus</name>
    <dbReference type="NCBI Taxonomy" id="2927583"/>
    <lineage>
        <taxon>Bacteria</taxon>
        <taxon>Bacillati</taxon>
        <taxon>Actinomycetota</taxon>
        <taxon>Actinomycetes</taxon>
        <taxon>Kitasatosporales</taxon>
        <taxon>Streptomycetaceae</taxon>
        <taxon>Streptomyces</taxon>
    </lineage>
</organism>
<dbReference type="RefSeq" id="WP_242767166.1">
    <property type="nucleotide sequence ID" value="NZ_JALDAY010000006.1"/>
</dbReference>
<proteinExistence type="predicted"/>
<keyword evidence="3" id="KW-1185">Reference proteome</keyword>
<sequence length="80" mass="8233">MAAFLCRPVGVGTGAVTAPAAGDWTSTKPGIEAQKAFDVLEQRLPGTKGDEASARAGRRSSPCSARPPAGCRGRWTGCCR</sequence>